<dbReference type="EMBL" id="CP015878">
    <property type="protein sequence ID" value="ANI17173.1"/>
    <property type="molecule type" value="Genomic_DNA"/>
</dbReference>
<dbReference type="AlphaFoldDB" id="A0A1A9KJN1"/>
<feature type="transmembrane region" description="Helical" evidence="1">
    <location>
        <begin position="216"/>
        <end position="236"/>
    </location>
</feature>
<evidence type="ECO:0000313" key="3">
    <source>
        <dbReference type="Proteomes" id="UP000077748"/>
    </source>
</evidence>
<dbReference type="Proteomes" id="UP000077748">
    <property type="component" value="Chromosome"/>
</dbReference>
<organism evidence="2 3">
    <name type="scientific">Pseudomonas citronellolis</name>
    <dbReference type="NCBI Taxonomy" id="53408"/>
    <lineage>
        <taxon>Bacteria</taxon>
        <taxon>Pseudomonadati</taxon>
        <taxon>Pseudomonadota</taxon>
        <taxon>Gammaproteobacteria</taxon>
        <taxon>Pseudomonadales</taxon>
        <taxon>Pseudomonadaceae</taxon>
        <taxon>Pseudomonas</taxon>
    </lineage>
</organism>
<keyword evidence="1" id="KW-0472">Membrane</keyword>
<proteinExistence type="predicted"/>
<reference evidence="2 3" key="1">
    <citation type="submission" date="2016-05" db="EMBL/GenBank/DDBJ databases">
        <title>Genome Sequence of Pseudomonas citronellolis Strain SJTE-3, an Estrogens and Persistent Organic Pollutants degradation strain.</title>
        <authorList>
            <person name="Liang R."/>
        </authorList>
    </citation>
    <scope>NUCLEOTIDE SEQUENCE [LARGE SCALE GENOMIC DNA]</scope>
    <source>
        <strain evidence="2 3">SJTE-3</strain>
    </source>
</reference>
<keyword evidence="1" id="KW-1133">Transmembrane helix</keyword>
<evidence type="ECO:0000313" key="2">
    <source>
        <dbReference type="EMBL" id="ANI17173.1"/>
    </source>
</evidence>
<feature type="transmembrane region" description="Helical" evidence="1">
    <location>
        <begin position="97"/>
        <end position="117"/>
    </location>
</feature>
<sequence>MNVALTDRLRKRNIEWTAKLLEGKSLLVVVFVGSLLLSGIALIFDPVIARDASLYLDIARITAQSGITAARGQFDWPWFPILLGLLQRFSGLGLEPLAHLLCETFSALTCVLVVDVLRRIRPRHAAWAALAVLCLPAFNGYRADILRENGFWCFAFLSLWALVRWDQGRQPRLLLLNLLAIAMACLFRLEAVFLLGGLVLFVALRLQRTALGKGSVLLAIALLFAGLGAALVMALHAGLLPGGRITYYVLRLDLGSLSGGFAAFAAQVADAMPFKYARDDAGLILGLGVAGYFLLRVAGCMGLLLVPFCFGTRSLAGARSRPWLALDLAALLYAAVLLLFLYSNLFLSQRYIALLELLLLPRIVEGLQVISGRWPRLSGVLVVLMLVQALANVVSTSSPKTQLRDAGHWVGEHLQASDGVYTEDKRVKFYAGWNVGPEQLTRAEALARRGDGAFRYFVLDLKRHPDEQIAALAGQGLTLVARFHNASGDACGVFRRDPP</sequence>
<evidence type="ECO:0000256" key="1">
    <source>
        <dbReference type="SAM" id="Phobius"/>
    </source>
</evidence>
<feature type="transmembrane region" description="Helical" evidence="1">
    <location>
        <begin position="248"/>
        <end position="269"/>
    </location>
</feature>
<feature type="transmembrane region" description="Helical" evidence="1">
    <location>
        <begin position="178"/>
        <end position="204"/>
    </location>
</feature>
<gene>
    <name evidence="2" type="ORF">A9C11_25730</name>
</gene>
<name>A0A1A9KJN1_9PSED</name>
<protein>
    <submittedName>
        <fullName evidence="2">Uncharacterized protein</fullName>
    </submittedName>
</protein>
<feature type="transmembrane region" description="Helical" evidence="1">
    <location>
        <begin position="289"/>
        <end position="311"/>
    </location>
</feature>
<feature type="transmembrane region" description="Helical" evidence="1">
    <location>
        <begin position="21"/>
        <end position="44"/>
    </location>
</feature>
<accession>A0A1A9KJN1</accession>
<feature type="transmembrane region" description="Helical" evidence="1">
    <location>
        <begin position="323"/>
        <end position="345"/>
    </location>
</feature>
<keyword evidence="1" id="KW-0812">Transmembrane</keyword>